<dbReference type="InterPro" id="IPR006597">
    <property type="entry name" value="Sel1-like"/>
</dbReference>
<dbReference type="Pfam" id="PF08238">
    <property type="entry name" value="Sel1"/>
    <property type="match status" value="6"/>
</dbReference>
<dbReference type="InterPro" id="IPR011990">
    <property type="entry name" value="TPR-like_helical_dom_sf"/>
</dbReference>
<accession>A0ABS7PC99</accession>
<gene>
    <name evidence="1" type="ORF">KYN89_06450</name>
</gene>
<dbReference type="Gene3D" id="1.25.40.10">
    <property type="entry name" value="Tetratricopeptide repeat domain"/>
    <property type="match status" value="2"/>
</dbReference>
<keyword evidence="2" id="KW-1185">Reference proteome</keyword>
<organism evidence="1 2">
    <name type="scientific">Alteriqipengyuania abyssalis</name>
    <dbReference type="NCBI Taxonomy" id="2860200"/>
    <lineage>
        <taxon>Bacteria</taxon>
        <taxon>Pseudomonadati</taxon>
        <taxon>Pseudomonadota</taxon>
        <taxon>Alphaproteobacteria</taxon>
        <taxon>Sphingomonadales</taxon>
        <taxon>Erythrobacteraceae</taxon>
        <taxon>Alteriqipengyuania</taxon>
    </lineage>
</organism>
<evidence type="ECO:0000313" key="2">
    <source>
        <dbReference type="Proteomes" id="UP000759298"/>
    </source>
</evidence>
<proteinExistence type="predicted"/>
<dbReference type="EMBL" id="JAHWXP010000002">
    <property type="protein sequence ID" value="MBY8336684.1"/>
    <property type="molecule type" value="Genomic_DNA"/>
</dbReference>
<dbReference type="RefSeq" id="WP_222824339.1">
    <property type="nucleotide sequence ID" value="NZ_JAHWXP010000002.1"/>
</dbReference>
<reference evidence="1 2" key="1">
    <citation type="submission" date="2021-07" db="EMBL/GenBank/DDBJ databases">
        <title>Alteriqipengyuania abyssalis NZ-12B nov, sp.nov isolated from deep sea sponge in pacific ocean.</title>
        <authorList>
            <person name="Tareen S."/>
            <person name="Wink J."/>
        </authorList>
    </citation>
    <scope>NUCLEOTIDE SEQUENCE [LARGE SCALE GENOMIC DNA]</scope>
    <source>
        <strain evidence="1 2">NZ-12B</strain>
    </source>
</reference>
<protein>
    <submittedName>
        <fullName evidence="1">Sel1 repeat family protein</fullName>
    </submittedName>
</protein>
<dbReference type="SUPFAM" id="SSF81901">
    <property type="entry name" value="HCP-like"/>
    <property type="match status" value="2"/>
</dbReference>
<dbReference type="InterPro" id="IPR050767">
    <property type="entry name" value="Sel1_AlgK"/>
</dbReference>
<dbReference type="SMART" id="SM00671">
    <property type="entry name" value="SEL1"/>
    <property type="match status" value="4"/>
</dbReference>
<comment type="caution">
    <text evidence="1">The sequence shown here is derived from an EMBL/GenBank/DDBJ whole genome shotgun (WGS) entry which is preliminary data.</text>
</comment>
<dbReference type="PANTHER" id="PTHR11102:SF160">
    <property type="entry name" value="ERAD-ASSOCIATED E3 UBIQUITIN-PROTEIN LIGASE COMPONENT HRD3"/>
    <property type="match status" value="1"/>
</dbReference>
<sequence>MFTLALTLLQPAAVNTPLQESASVVGEQAYSAETLGILDTIDPADPDTAIAALEALGEAGDASAVEALGELFGAGARGIRRDPARACDYFEQVPAERADAQHNIATCYYDGVGRPRDHAKARVHYARAIAAGFTQSQCALGNMLIKGEGGAPDVERGLALCRQAATAGNAHAQTDLGGYLLMGQYTKRDPVAARYWLEKAGAQDQANASYLLGQIYQKGDGVDRDLAKAQSWFERAHAHGRADAAFRVFQTLFQRGYVSDGERASVDPGLLQDAVEWAQIAAETDPDAENRTLAREAPDAIKRVLAAVKAAD</sequence>
<dbReference type="PANTHER" id="PTHR11102">
    <property type="entry name" value="SEL-1-LIKE PROTEIN"/>
    <property type="match status" value="1"/>
</dbReference>
<evidence type="ECO:0000313" key="1">
    <source>
        <dbReference type="EMBL" id="MBY8336684.1"/>
    </source>
</evidence>
<dbReference type="Proteomes" id="UP000759298">
    <property type="component" value="Unassembled WGS sequence"/>
</dbReference>
<name>A0ABS7PC99_9SPHN</name>